<dbReference type="OrthoDB" id="9809918at2"/>
<dbReference type="CDD" id="cd06173">
    <property type="entry name" value="MFS_MefA_like"/>
    <property type="match status" value="1"/>
</dbReference>
<dbReference type="eggNOG" id="COG0477">
    <property type="taxonomic scope" value="Bacteria"/>
</dbReference>
<feature type="transmembrane region" description="Helical" evidence="7">
    <location>
        <begin position="172"/>
        <end position="192"/>
    </location>
</feature>
<dbReference type="KEGG" id="bcd:BARCL_0156"/>
<dbReference type="STRING" id="696125.BARCL_0156"/>
<keyword evidence="4 7" id="KW-0812">Transmembrane</keyword>
<dbReference type="PANTHER" id="PTHR23513">
    <property type="entry name" value="INTEGRAL MEMBRANE EFFLUX PROTEIN-RELATED"/>
    <property type="match status" value="1"/>
</dbReference>
<feature type="transmembrane region" description="Helical" evidence="7">
    <location>
        <begin position="288"/>
        <end position="305"/>
    </location>
</feature>
<dbReference type="GO" id="GO:0005886">
    <property type="term" value="C:plasma membrane"/>
    <property type="evidence" value="ECO:0007669"/>
    <property type="project" value="UniProtKB-SubCell"/>
</dbReference>
<feature type="transmembrane region" description="Helical" evidence="7">
    <location>
        <begin position="372"/>
        <end position="394"/>
    </location>
</feature>
<proteinExistence type="predicted"/>
<evidence type="ECO:0000256" key="4">
    <source>
        <dbReference type="ARBA" id="ARBA00022692"/>
    </source>
</evidence>
<evidence type="ECO:0000256" key="3">
    <source>
        <dbReference type="ARBA" id="ARBA00022475"/>
    </source>
</evidence>
<dbReference type="PROSITE" id="PS50850">
    <property type="entry name" value="MFS"/>
    <property type="match status" value="1"/>
</dbReference>
<comment type="subcellular location">
    <subcellularLocation>
        <location evidence="1">Cell membrane</location>
        <topology evidence="1">Multi-pass membrane protein</topology>
    </subcellularLocation>
</comment>
<dbReference type="Proteomes" id="UP000009101">
    <property type="component" value="Chromosome"/>
</dbReference>
<evidence type="ECO:0000256" key="7">
    <source>
        <dbReference type="SAM" id="Phobius"/>
    </source>
</evidence>
<feature type="transmembrane region" description="Helical" evidence="7">
    <location>
        <begin position="343"/>
        <end position="366"/>
    </location>
</feature>
<feature type="transmembrane region" description="Helical" evidence="7">
    <location>
        <begin position="223"/>
        <end position="244"/>
    </location>
</feature>
<dbReference type="Gene3D" id="1.20.1250.20">
    <property type="entry name" value="MFS general substrate transporter like domains"/>
    <property type="match status" value="1"/>
</dbReference>
<keyword evidence="6 7" id="KW-0472">Membrane</keyword>
<feature type="transmembrane region" description="Helical" evidence="7">
    <location>
        <begin position="49"/>
        <end position="68"/>
    </location>
</feature>
<keyword evidence="2" id="KW-0813">Transport</keyword>
<organism evidence="9 10">
    <name type="scientific">Bartonella clarridgeiae (strain CCUG 45776 / CIP 104772 / 73)</name>
    <dbReference type="NCBI Taxonomy" id="696125"/>
    <lineage>
        <taxon>Bacteria</taxon>
        <taxon>Pseudomonadati</taxon>
        <taxon>Pseudomonadota</taxon>
        <taxon>Alphaproteobacteria</taxon>
        <taxon>Hyphomicrobiales</taxon>
        <taxon>Bartonellaceae</taxon>
        <taxon>Bartonella</taxon>
    </lineage>
</organism>
<feature type="transmembrane region" description="Helical" evidence="7">
    <location>
        <begin position="256"/>
        <end position="276"/>
    </location>
</feature>
<keyword evidence="3" id="KW-1003">Cell membrane</keyword>
<evidence type="ECO:0000259" key="8">
    <source>
        <dbReference type="PROSITE" id="PS50850"/>
    </source>
</evidence>
<feature type="transmembrane region" description="Helical" evidence="7">
    <location>
        <begin position="104"/>
        <end position="123"/>
    </location>
</feature>
<dbReference type="InterPro" id="IPR020846">
    <property type="entry name" value="MFS_dom"/>
</dbReference>
<evidence type="ECO:0000256" key="2">
    <source>
        <dbReference type="ARBA" id="ARBA00022448"/>
    </source>
</evidence>
<evidence type="ECO:0000256" key="1">
    <source>
        <dbReference type="ARBA" id="ARBA00004651"/>
    </source>
</evidence>
<dbReference type="Pfam" id="PF05977">
    <property type="entry name" value="MFS_3"/>
    <property type="match status" value="1"/>
</dbReference>
<dbReference type="GO" id="GO:0022857">
    <property type="term" value="F:transmembrane transporter activity"/>
    <property type="evidence" value="ECO:0007669"/>
    <property type="project" value="InterPro"/>
</dbReference>
<evidence type="ECO:0000313" key="10">
    <source>
        <dbReference type="Proteomes" id="UP000009101"/>
    </source>
</evidence>
<protein>
    <submittedName>
        <fullName evidence="9">Transport transmembrane protein</fullName>
    </submittedName>
</protein>
<feature type="transmembrane region" description="Helical" evidence="7">
    <location>
        <begin position="20"/>
        <end position="43"/>
    </location>
</feature>
<dbReference type="SUPFAM" id="SSF103473">
    <property type="entry name" value="MFS general substrate transporter"/>
    <property type="match status" value="1"/>
</dbReference>
<dbReference type="InterPro" id="IPR010290">
    <property type="entry name" value="TM_effector"/>
</dbReference>
<reference evidence="9 10" key="2">
    <citation type="journal article" date="2011" name="PLoS Genet.">
        <title>Parallel evolution of a type IV secretion system in radiating lineages of the host-restricted bacterial pathogen Bartonella.</title>
        <authorList>
            <person name="Engel P."/>
            <person name="Salzburger W."/>
            <person name="Liesch M."/>
            <person name="Chang C.C."/>
            <person name="Maruyama S."/>
            <person name="Lanz C."/>
            <person name="Calteau A."/>
            <person name="Lajus A."/>
            <person name="Medigue C."/>
            <person name="Schuster S.C."/>
            <person name="Dehio C."/>
        </authorList>
    </citation>
    <scope>NUCLEOTIDE SEQUENCE [LARGE SCALE GENOMIC DNA]</scope>
    <source>
        <strain evidence="10">CIP 104772 / 73</strain>
    </source>
</reference>
<keyword evidence="5 7" id="KW-1133">Transmembrane helix</keyword>
<reference evidence="10" key="1">
    <citation type="submission" date="2009-11" db="EMBL/GenBank/DDBJ databases">
        <title>Genome sequencing of Bartonella species and comparative genomics.</title>
        <authorList>
            <person name="Engel P."/>
            <person name="Salzburger W."/>
            <person name="Marius L."/>
            <person name="Chao-Chin C."/>
            <person name="Soichi M."/>
            <person name="Christa L."/>
            <person name="Alexandra C."/>
            <person name="Aurelie L."/>
            <person name="Claudine M."/>
            <person name="Stephan S.C."/>
            <person name="Christoph D."/>
        </authorList>
    </citation>
    <scope>NUCLEOTIDE SEQUENCE [LARGE SCALE GENOMIC DNA]</scope>
    <source>
        <strain evidence="10">CIP 104772 / 73</strain>
    </source>
</reference>
<dbReference type="AlphaFoldDB" id="E6YG49"/>
<dbReference type="EMBL" id="FN645454">
    <property type="protein sequence ID" value="CBI75837.1"/>
    <property type="molecule type" value="Genomic_DNA"/>
</dbReference>
<dbReference type="HOGENOM" id="CLU_034180_11_1_5"/>
<dbReference type="InterPro" id="IPR036259">
    <property type="entry name" value="MFS_trans_sf"/>
</dbReference>
<dbReference type="PANTHER" id="PTHR23513:SF11">
    <property type="entry name" value="STAPHYLOFERRIN A TRANSPORTER"/>
    <property type="match status" value="1"/>
</dbReference>
<keyword evidence="10" id="KW-1185">Reference proteome</keyword>
<sequence>MQRISTLEIFHNSTFRNLWIATLVANLGGLVQTVGASWMMTLISSSHSMVGFVQSATTLPLVFFSLMAGALADNFNRRRIMLFAQIMMMIVSINLVILSYMELITPWLLLFFTFLIGCGSALYNPSWQATIGDIVNRESISTAVSLNSVGLNLMRSIGPSIGGAIISTLGGIAAFFVNALSYIPLIGVLFLWKPNYKNNTLPRERFLGSVADGLRYVAMSPNLLNIMTRAFLFCVGAISVFALLPIVVHDFFGGNALLYGTLLSCFGLGAITAGIINSFVRSHFKSEIIVTSAFVGLSFSCFFLAMSRSLFISHFVLFPAGLCWVWALSLFNTSVQLSTPRWVVARALALYQTASYGGMAVGSAIWGALADGYSLTVALNVCAIFLICGALTGIKFRIQEIPQINLEPLDQFREPDLSLDLEAQSGPIMIMIDYQINENDLAEFLEIMTRRRHIRIRDGARQWVLLRDLERPEYWTESYHMPTWVDYLRHNRRRTKADVEVNKHLDKLNRISNGIKVHRMIKWQTVPKINEMRLKLSNNQ</sequence>
<evidence type="ECO:0000256" key="6">
    <source>
        <dbReference type="ARBA" id="ARBA00023136"/>
    </source>
</evidence>
<dbReference type="RefSeq" id="WP_013544507.1">
    <property type="nucleotide sequence ID" value="NC_014932.1"/>
</dbReference>
<feature type="domain" description="Major facilitator superfamily (MFS) profile" evidence="8">
    <location>
        <begin position="14"/>
        <end position="401"/>
    </location>
</feature>
<gene>
    <name evidence="9" type="ordered locus">BARCL_0156</name>
</gene>
<accession>E6YG49</accession>
<evidence type="ECO:0000313" key="9">
    <source>
        <dbReference type="EMBL" id="CBI75837.1"/>
    </source>
</evidence>
<evidence type="ECO:0000256" key="5">
    <source>
        <dbReference type="ARBA" id="ARBA00022989"/>
    </source>
</evidence>
<feature type="transmembrane region" description="Helical" evidence="7">
    <location>
        <begin position="311"/>
        <end position="331"/>
    </location>
</feature>
<name>E6YG49_BARC7</name>